<comment type="subunit">
    <text evidence="3">Consists of at least two heavy chains and a number of intermediate and light chains.</text>
</comment>
<dbReference type="PANTHER" id="PTHR46532:SF4">
    <property type="entry name" value="AAA+ ATPASE DOMAIN-CONTAINING PROTEIN"/>
    <property type="match status" value="1"/>
</dbReference>
<comment type="subcellular location">
    <subcellularLocation>
        <location evidence="1">Cytoplasm</location>
        <location evidence="1">Cytoskeleton</location>
    </subcellularLocation>
</comment>
<dbReference type="Gene3D" id="3.20.180.20">
    <property type="entry name" value="Dynein heavy chain, N-terminal domain 2"/>
    <property type="match status" value="1"/>
</dbReference>
<dbReference type="InterPro" id="IPR035706">
    <property type="entry name" value="AAA_9"/>
</dbReference>
<dbReference type="InterPro" id="IPR035699">
    <property type="entry name" value="AAA_6"/>
</dbReference>
<name>A0A067N8I3_BOTB1</name>
<dbReference type="Pfam" id="PF22597">
    <property type="entry name" value="DYN_lid"/>
    <property type="match status" value="1"/>
</dbReference>
<dbReference type="OrthoDB" id="447173at2759"/>
<reference evidence="18" key="1">
    <citation type="journal article" date="2014" name="Proc. Natl. Acad. Sci. U.S.A.">
        <title>Extensive sampling of basidiomycete genomes demonstrates inadequacy of the white-rot/brown-rot paradigm for wood decay fungi.</title>
        <authorList>
            <person name="Riley R."/>
            <person name="Salamov A.A."/>
            <person name="Brown D.W."/>
            <person name="Nagy L.G."/>
            <person name="Floudas D."/>
            <person name="Held B.W."/>
            <person name="Levasseur A."/>
            <person name="Lombard V."/>
            <person name="Morin E."/>
            <person name="Otillar R."/>
            <person name="Lindquist E.A."/>
            <person name="Sun H."/>
            <person name="LaButti K.M."/>
            <person name="Schmutz J."/>
            <person name="Jabbour D."/>
            <person name="Luo H."/>
            <person name="Baker S.E."/>
            <person name="Pisabarro A.G."/>
            <person name="Walton J.D."/>
            <person name="Blanchette R.A."/>
            <person name="Henrissat B."/>
            <person name="Martin F."/>
            <person name="Cullen D."/>
            <person name="Hibbett D.S."/>
            <person name="Grigoriev I.V."/>
        </authorList>
    </citation>
    <scope>NUCLEOTIDE SEQUENCE [LARGE SCALE GENOMIC DNA]</scope>
    <source>
        <strain evidence="18">FD-172 SS1</strain>
    </source>
</reference>
<dbReference type="InterPro" id="IPR003593">
    <property type="entry name" value="AAA+_ATPase"/>
</dbReference>
<evidence type="ECO:0000256" key="10">
    <source>
        <dbReference type="ARBA" id="ARBA00023017"/>
    </source>
</evidence>
<keyword evidence="13" id="KW-0206">Cytoskeleton</keyword>
<dbReference type="Gene3D" id="1.10.287.2620">
    <property type="match status" value="1"/>
</dbReference>
<dbReference type="Pfam" id="PF03028">
    <property type="entry name" value="Dynein_heavy"/>
    <property type="match status" value="1"/>
</dbReference>
<evidence type="ECO:0000259" key="16">
    <source>
        <dbReference type="SMART" id="SM00382"/>
    </source>
</evidence>
<dbReference type="InterPro" id="IPR026983">
    <property type="entry name" value="DHC"/>
</dbReference>
<feature type="domain" description="AAA+ ATPase" evidence="16">
    <location>
        <begin position="1763"/>
        <end position="1929"/>
    </location>
</feature>
<dbReference type="Pfam" id="PF12775">
    <property type="entry name" value="AAA_7"/>
    <property type="match status" value="1"/>
</dbReference>
<dbReference type="EMBL" id="KL198017">
    <property type="protein sequence ID" value="KDQ20422.1"/>
    <property type="molecule type" value="Genomic_DNA"/>
</dbReference>
<evidence type="ECO:0000256" key="1">
    <source>
        <dbReference type="ARBA" id="ARBA00004245"/>
    </source>
</evidence>
<dbReference type="InterPro" id="IPR042222">
    <property type="entry name" value="Dynein_2_N"/>
</dbReference>
<dbReference type="FunFam" id="1.10.8.720:FF:000003">
    <property type="entry name" value="Cytoplasmic dynein heavy chain 2"/>
    <property type="match status" value="1"/>
</dbReference>
<dbReference type="GO" id="GO:0005874">
    <property type="term" value="C:microtubule"/>
    <property type="evidence" value="ECO:0007669"/>
    <property type="project" value="UniProtKB-KW"/>
</dbReference>
<dbReference type="Pfam" id="PF12777">
    <property type="entry name" value="MT"/>
    <property type="match status" value="1"/>
</dbReference>
<feature type="coiled-coil region" evidence="15">
    <location>
        <begin position="2243"/>
        <end position="2291"/>
    </location>
</feature>
<dbReference type="Gene3D" id="1.10.8.1220">
    <property type="match status" value="1"/>
</dbReference>
<dbReference type="InterPro" id="IPR041228">
    <property type="entry name" value="Dynein_C"/>
</dbReference>
<keyword evidence="11 15" id="KW-0175">Coiled coil</keyword>
<dbReference type="Gene3D" id="1.10.8.720">
    <property type="entry name" value="Region D6 of dynein motor"/>
    <property type="match status" value="1"/>
</dbReference>
<dbReference type="FunFam" id="3.40.50.300:FF:000071">
    <property type="entry name" value="Cytoplasmic dynein heavy chain 1"/>
    <property type="match status" value="1"/>
</dbReference>
<dbReference type="SMART" id="SM00382">
    <property type="entry name" value="AAA"/>
    <property type="match status" value="3"/>
</dbReference>
<keyword evidence="8" id="KW-0547">Nucleotide-binding</keyword>
<dbReference type="GO" id="GO:0005524">
    <property type="term" value="F:ATP binding"/>
    <property type="evidence" value="ECO:0007669"/>
    <property type="project" value="UniProtKB-KW"/>
</dbReference>
<dbReference type="FunFam" id="3.40.50.300:FF:000517">
    <property type="entry name" value="Cytoplasmic dynein heavy chain 1"/>
    <property type="match status" value="1"/>
</dbReference>
<dbReference type="FunFam" id="1.10.8.1220:FF:000007">
    <property type="entry name" value="Cytoplasmic dynein heavy chain 2"/>
    <property type="match status" value="1"/>
</dbReference>
<dbReference type="Gene3D" id="1.20.140.100">
    <property type="entry name" value="Dynein heavy chain, N-terminal domain 2"/>
    <property type="match status" value="1"/>
</dbReference>
<dbReference type="FunFam" id="1.20.1270.280:FF:000004">
    <property type="entry name" value="Cytoplasmic dynein heavy chain 2"/>
    <property type="match status" value="1"/>
</dbReference>
<dbReference type="Gene3D" id="1.20.58.1120">
    <property type="match status" value="1"/>
</dbReference>
<dbReference type="InterPro" id="IPR013602">
    <property type="entry name" value="Dynein_heavy_linker"/>
</dbReference>
<dbReference type="FunFam" id="3.40.50.300:FF:000122">
    <property type="entry name" value="Cytoplasmic dynein 1 heavy chain"/>
    <property type="match status" value="1"/>
</dbReference>
<keyword evidence="9" id="KW-0067">ATP-binding</keyword>
<dbReference type="FunFam" id="3.10.490.20:FF:000004">
    <property type="entry name" value="Cytoplasmic dynein heavy chain 2"/>
    <property type="match status" value="1"/>
</dbReference>
<dbReference type="SUPFAM" id="SSF52540">
    <property type="entry name" value="P-loop containing nucleoside triphosphate hydrolases"/>
    <property type="match status" value="4"/>
</dbReference>
<evidence type="ECO:0000256" key="11">
    <source>
        <dbReference type="ARBA" id="ARBA00023054"/>
    </source>
</evidence>
<keyword evidence="10" id="KW-0243">Dynein</keyword>
<dbReference type="InterPro" id="IPR004273">
    <property type="entry name" value="Dynein_heavy_D6_P-loop"/>
</dbReference>
<keyword evidence="12" id="KW-0505">Motor protein</keyword>
<dbReference type="GO" id="GO:0005858">
    <property type="term" value="C:axonemal dynein complex"/>
    <property type="evidence" value="ECO:0007669"/>
    <property type="project" value="TreeGrafter"/>
</dbReference>
<evidence type="ECO:0000256" key="9">
    <source>
        <dbReference type="ARBA" id="ARBA00022840"/>
    </source>
</evidence>
<dbReference type="InterPro" id="IPR027417">
    <property type="entry name" value="P-loop_NTPase"/>
</dbReference>
<dbReference type="GO" id="GO:0008569">
    <property type="term" value="F:minus-end-directed microtubule motor activity"/>
    <property type="evidence" value="ECO:0007669"/>
    <property type="project" value="InterPro"/>
</dbReference>
<evidence type="ECO:0000313" key="17">
    <source>
        <dbReference type="EMBL" id="KDQ20422.1"/>
    </source>
</evidence>
<dbReference type="FunFam" id="1.20.58.1120:FF:000013">
    <property type="entry name" value="Dynein heavy chain-like protein"/>
    <property type="match status" value="1"/>
</dbReference>
<dbReference type="Gene3D" id="1.10.8.710">
    <property type="match status" value="1"/>
</dbReference>
<evidence type="ECO:0000256" key="15">
    <source>
        <dbReference type="SAM" id="Coils"/>
    </source>
</evidence>
<evidence type="ECO:0000313" key="18">
    <source>
        <dbReference type="Proteomes" id="UP000027195"/>
    </source>
</evidence>
<protein>
    <recommendedName>
        <fullName evidence="4">Dynein heavy chain, cytoplasmic</fullName>
    </recommendedName>
    <alternativeName>
        <fullName evidence="14">Dynein heavy chain, cytosolic</fullName>
    </alternativeName>
</protein>
<evidence type="ECO:0000256" key="6">
    <source>
        <dbReference type="ARBA" id="ARBA00022701"/>
    </source>
</evidence>
<dbReference type="Proteomes" id="UP000027195">
    <property type="component" value="Unassembled WGS sequence"/>
</dbReference>
<dbReference type="Gene3D" id="1.10.472.130">
    <property type="match status" value="1"/>
</dbReference>
<dbReference type="FunCoup" id="A0A067N8I3">
    <property type="interactions" value="405"/>
</dbReference>
<keyword evidence="6" id="KW-0493">Microtubule</keyword>
<organism evidence="17 18">
    <name type="scientific">Botryobasidium botryosum (strain FD-172 SS1)</name>
    <dbReference type="NCBI Taxonomy" id="930990"/>
    <lineage>
        <taxon>Eukaryota</taxon>
        <taxon>Fungi</taxon>
        <taxon>Dikarya</taxon>
        <taxon>Basidiomycota</taxon>
        <taxon>Agaricomycotina</taxon>
        <taxon>Agaricomycetes</taxon>
        <taxon>Cantharellales</taxon>
        <taxon>Botryobasidiaceae</taxon>
        <taxon>Botryobasidium</taxon>
    </lineage>
</organism>
<evidence type="ECO:0000256" key="8">
    <source>
        <dbReference type="ARBA" id="ARBA00022741"/>
    </source>
</evidence>
<dbReference type="GO" id="GO:0072384">
    <property type="term" value="P:organelle transport along microtubule"/>
    <property type="evidence" value="ECO:0007669"/>
    <property type="project" value="UniProtKB-ARBA"/>
</dbReference>
<dbReference type="Gene3D" id="1.20.920.20">
    <property type="match status" value="2"/>
</dbReference>
<sequence>MEPVATIAGNNSSTAAAVTFITFVQDLKRKTKTWGPMIELCANGEKTLERFRYQFPDDWLYSDQLRGEWSAYNEILKRKNDSIQEQLAGLQMKIVAEDKIVENKIRDILEEWEKTRPVQGHIRADIAMNAINVFEVKLNRVQEEYDLVCRAKEALDLELTRHNRLEPVFEELRDLKAVWTALSGIWAQISELREMSWATVQPRKLRQQIDGLLTSTKDMPNRMRQYSAFEYVQDVLRSLLKSNTIVSELKSDALKERHWKQLFKVLRVATQANLSQMTLGQVYDLDLKKNETLIKDVIIQAQGEMALEEYLKQVRETWTNYTLDLVNYQNKCRLIRGWDDLFTKCGENLNSLVAMKLSPYYKVFEEEAASWEEKLNRIHVLFDVWIDVQRQWVYLEGIFSGSADIKHLLPVESSRFQNINSEFLAVMKKVYKSPFVLDVMNIQGVQKSLERLADLLNKIQKALGEYLERERSSFPRFYFVGDEDLLEIIGNSKDIFRIMKHLKKMFAGISTIKLDEDATQIQGMASREGEEVIFPSPILLKDFPKINDWLTKLESEMRISLAQLLHDAVGELQTFYGLSGTALPPDQFLAWIDKYPAQLVSLAIQVAWTASVESTLEVSQPLDGPLDTIREGLDLLADIVLTELSPITRRKCEHLITELVHQRDVTRSLVQQRVTDKLSFAWLYQMRFYLNAAIDNPLERLEIKLANASFPYGWEYLGVPDRLVQTPLTDRCYLTLTQALDSSLGGAPFGPAGTGKTESVKALGVQLGRFVLVFCCDETFDFQAMGRIFVGLCQVGAWGCFDEFNRLEERILSAVSQQVQTIQQGLAALAKNPSGEIELVGKNLKINKNIGIFITTNPNYAGRSQLPPNLTKLFRPMAMTRPDRELIAQVMLFSQGFRTAETLASKIVPFFNLCAEQLSPQPHYDFGLRALKAVLASAGILKRERLQSVRAAAEGDEDVSAGLSDSASEQAILIQSVTETIVPKLVADDVPLLTSLLMDVFPGTEYVPVDLDMLRKHIRDVCAERHLVIGDRWIAKILQLYQIQKIQHGLMMVGSSGTGKTNAWQVLMAALERLDGTEGVSYVIDPKAIHKDALYGTLDPTTREWNDGLFTHILRKIVDDVRGESSKRHWIIFDGDVDPEWVENLNSVLDDNKLLTLPNGERLNLPPNVRIMFEVEHLRYATLATVSRCGMIWFSEDIITPDMVYQHYLKTLSSIPLDADEDEALGGPARRLDVIPSDAAVSPNLATQRSIVSILESFFTEGGLVDVALRYAESIDHIMDFTVTRALNTLFSLINKTVRNVIEYNNQHSDFPLSHEAVEQYVSKRMLVSIIWAFSGDAKLELRANLGDFLRGQTGVDLPPLLPGSSLIDYDVQVATGEWAAWQSRVPVIDIESHAVTAADVVVPTIDTVRHEEVLYSWLSEHKPLLLCGPPGSGKTMTLFSALRKLPDMEVVGLNFSSATTPGLILKTFEQYCEYRKTPNGVVLAPIQIGRWLVVFCDEINLPARDKYGTQRVISFLRQLVECGGYYRTTDMAWVRLERIQFVGACNPPTDPGRVPLTHRFLRHAPLVMVDYPGEVSLKQIYGTYNRALLKVVPNLRAYADPLTDAMVAFFLASQKRFTTDAQAHYVYSPRELTRWVRGIHEAIKPLETLSVEGLVRVWAHEALRLFQDRLVSEDEKGWTDEHIDSTAMEHFPTINREEALARPILFSNWTSRNYVPVDREQLREHTKARLRVFHEEELDVPLVLFNDVLDHVLRIDRVFRQIQGHLLLIGVSGSGKTTLSRFVAWMNGLSIFQIKVSNKYTGEDFDDDLRAVLRRAGCKGEKICFIMDESNVLDSGFLERMNTLLANAEVPGLFEGDEHSALMTACKEGSQREGLMLDSPEELYRWFTQQVSKNLHVVFTMNPPENGLASRAATSPALFNRCVLDWFGDWPDQAFYQVGMEFTQTLDLELPTYNPPLAFPIAYRQLALPPVHRTAVVNALVYVHQSLYEINTRLSRRQGRYNYVTPRHYLDFIHHYVRLYNEKRDELEEQQRHLHVGLDKLRDTVTQVEKLRKSLALKRTQLEAKDAEANEKLKRMVSDQQEAEHKKAASIEIKAALAEQERNIDQRRAVVMADLADAEPAVLEAKSAVSNIKRQHLTEVRAMANPPEAVKLAMESVCTLLGHRIDSWRTVQGIIRREDFINSLLRFDTAAITKSLREYMQKEFLSRPTYNFENVNRASRACGPLVKWALAQVRFSEILDKVEPLRNEVQSLEDQAENTKAQAGTIITMIEELEASIARYKSEYALLISETQAIKSEMERVQSKVDRSMTLLDSLSSERARWEAASHTFDTEMSTIVGDVLLSAAFLAYGGFFDQHYREVMWHEWSNHLSEAGIKFKPELSLPEFLSTAEDRLNWQAKSLPSDNLCTENAIMLKRFNRYPLIIDPTGQATSFLLNEYRDRKITVTSFLDEAFLKVLESALRFGNPILIQDVEHLDPILNPVLNKEIRRTGGRVLIRLGNQDIDFSPSFTMFLSTRDPSVEFSPDICSRVTFVNFTMTRSSLQSQSLDQVLKVERPDTDRKRTDLMKVQGEFRLRLRTLEKLLLQALNESTGNILDDDKVIDTLEKLKQEAAEITRKVEETDVVMREVEQVTAEYLPLAQACSSVFFVLEQLNLIDHFYQFSLRFFLDIFEYVLHHNPNLKGVTDYQKRLDILLNDLFLTVYKRTSRALLHRDHIVLAVLLAQIKLRGVGETSVEEELEFLLESSDVTLATGGSSEDQRASLLTLDQQKRLETYARHHLFEAVPSHIAEHEAEWAQFLQASTPETSVPWPWQEESSEVVQATRRMLLIKCFRPDRLLQSTAAFAKAVFQTDVAAESGYDLSDIVANEVSPSTPLSLVSITGYDASYRVENLVQVSNAKCASVAMGSQEGFTLADQAIAGAARQGSWVLLKNVHLAPSWLSQLEKRLQSLNPHRNFRLFLTMEANPVIPVNILRQSRIVMNEPPPGIKANLLDSLKSISSARLAQGPAEKVRLYFLLAWFHAVVQERLRYVPLGWSKTYDFNDSDMASAFSTIDTWLNSVAKGRANINPAAIPWDAIRTLVKQSVYGGRIDSDFDQRVLDSFVDNLFTPLSYNVDFNLVAGEETSQAVAIPEGTKMEHFLSWVNGLPDREPPSWLGLPPTAERVIAISQGNAILGKLRKMRALSDDDDAVQPSGPAKSNKPQQPAWMRTLLQHCKEWLATLPETLQAPEKQTGDNQDPMYRLFARESSVGSKLLAEVRKDLVDVTQVCEGTIKQTNHLRMLMSHLTKATIPENWRRYKTPRGMAVSQWIPNLALRLEQLQRISQLDSFDDVEVWLGGLFFPEAYVTATRQAVAHRNEWSLETLHLRVDIEQTGDPGGFIMQGLVLEGAAWSDGHLKINDGAAVRLGASQVRWVQVDEASPNENGSSTLINLPVYLGSDRSDILFTVDLPFEGGVGNFAAMRAVCITAGA</sequence>
<dbReference type="Gene3D" id="1.20.1270.280">
    <property type="match status" value="1"/>
</dbReference>
<dbReference type="GO" id="GO:0007097">
    <property type="term" value="P:nuclear migration"/>
    <property type="evidence" value="ECO:0007669"/>
    <property type="project" value="UniProtKB-ARBA"/>
</dbReference>
<dbReference type="InterPro" id="IPR042228">
    <property type="entry name" value="Dynein_linker_3"/>
</dbReference>
<dbReference type="FunFam" id="1.10.287.2620:FF:000001">
    <property type="entry name" value="Cytoplasmic dynein heavy chain 1"/>
    <property type="match status" value="1"/>
</dbReference>
<dbReference type="Pfam" id="PF12781">
    <property type="entry name" value="AAA_9"/>
    <property type="match status" value="1"/>
</dbReference>
<dbReference type="HOGENOM" id="CLU_000038_7_0_1"/>
<dbReference type="Pfam" id="PF12780">
    <property type="entry name" value="AAA_8"/>
    <property type="match status" value="1"/>
</dbReference>
<dbReference type="Pfam" id="PF17852">
    <property type="entry name" value="Dynein_AAA_lid"/>
    <property type="match status" value="1"/>
</dbReference>
<dbReference type="Pfam" id="PF18198">
    <property type="entry name" value="AAA_lid_11"/>
    <property type="match status" value="1"/>
</dbReference>
<dbReference type="InterPro" id="IPR024743">
    <property type="entry name" value="Dynein_HC_stalk"/>
</dbReference>
<dbReference type="STRING" id="930990.A0A067N8I3"/>
<dbReference type="Gene3D" id="6.10.140.1060">
    <property type="match status" value="1"/>
</dbReference>
<evidence type="ECO:0000256" key="2">
    <source>
        <dbReference type="ARBA" id="ARBA00008887"/>
    </source>
</evidence>
<dbReference type="GO" id="GO:0045505">
    <property type="term" value="F:dynein intermediate chain binding"/>
    <property type="evidence" value="ECO:0007669"/>
    <property type="project" value="InterPro"/>
</dbReference>
<feature type="domain" description="AAA+ ATPase" evidence="16">
    <location>
        <begin position="1421"/>
        <end position="1571"/>
    </location>
</feature>
<evidence type="ECO:0000256" key="12">
    <source>
        <dbReference type="ARBA" id="ARBA00023175"/>
    </source>
</evidence>
<evidence type="ECO:0000256" key="5">
    <source>
        <dbReference type="ARBA" id="ARBA00022490"/>
    </source>
</evidence>
<comment type="similarity">
    <text evidence="2">Belongs to the dynein heavy chain family.</text>
</comment>
<dbReference type="FunFam" id="1.10.8.710:FF:000005">
    <property type="entry name" value="Cytoplasmic dynein heavy chain 1"/>
    <property type="match status" value="1"/>
</dbReference>
<dbReference type="PANTHER" id="PTHR46532">
    <property type="entry name" value="MALE FERTILITY FACTOR KL5"/>
    <property type="match status" value="1"/>
</dbReference>
<feature type="domain" description="AAA+ ATPase" evidence="16">
    <location>
        <begin position="742"/>
        <end position="892"/>
    </location>
</feature>
<dbReference type="InterPro" id="IPR042219">
    <property type="entry name" value="AAA_lid_11_sf"/>
</dbReference>
<proteinExistence type="inferred from homology"/>
<dbReference type="InParanoid" id="A0A067N8I3"/>
<dbReference type="InterPro" id="IPR041466">
    <property type="entry name" value="Dynein_AAA5_ext"/>
</dbReference>
<evidence type="ECO:0000256" key="3">
    <source>
        <dbReference type="ARBA" id="ARBA00011655"/>
    </source>
</evidence>
<dbReference type="Pfam" id="PF12774">
    <property type="entry name" value="AAA_6"/>
    <property type="match status" value="1"/>
</dbReference>
<dbReference type="FunFam" id="1.20.920.20:FF:000002">
    <property type="entry name" value="Cytoplasmic dynein 1 heavy chain"/>
    <property type="match status" value="1"/>
</dbReference>
<dbReference type="FunFam" id="1.20.140.100:FF:000002">
    <property type="entry name" value="Cytoplasmic dynein heavy chain 1"/>
    <property type="match status" value="1"/>
</dbReference>
<dbReference type="InterPro" id="IPR024317">
    <property type="entry name" value="Dynein_heavy_chain_D4_dom"/>
</dbReference>
<dbReference type="GO" id="GO:0051959">
    <property type="term" value="F:dynein light intermediate chain binding"/>
    <property type="evidence" value="ECO:0007669"/>
    <property type="project" value="InterPro"/>
</dbReference>
<dbReference type="Gene3D" id="3.40.50.300">
    <property type="entry name" value="P-loop containing nucleotide triphosphate hydrolases"/>
    <property type="match status" value="5"/>
</dbReference>
<dbReference type="InterPro" id="IPR054354">
    <property type="entry name" value="DYNC2H1-like_lid"/>
</dbReference>
<dbReference type="InterPro" id="IPR043160">
    <property type="entry name" value="Dynein_C_barrel"/>
</dbReference>
<keyword evidence="18" id="KW-1185">Reference proteome</keyword>
<dbReference type="InterPro" id="IPR043157">
    <property type="entry name" value="Dynein_AAA1S"/>
</dbReference>
<dbReference type="CDD" id="cd00009">
    <property type="entry name" value="AAA"/>
    <property type="match status" value="2"/>
</dbReference>
<dbReference type="FunFam" id="1.20.920.30:FF:000001">
    <property type="entry name" value="Cytoplasmic dynein heavy chain 1"/>
    <property type="match status" value="1"/>
</dbReference>
<evidence type="ECO:0000256" key="4">
    <source>
        <dbReference type="ARBA" id="ARBA00022197"/>
    </source>
</evidence>
<keyword evidence="5" id="KW-0963">Cytoplasm</keyword>
<evidence type="ECO:0000256" key="14">
    <source>
        <dbReference type="ARBA" id="ARBA00033439"/>
    </source>
</evidence>
<dbReference type="FunFam" id="3.20.180.20:FF:000002">
    <property type="entry name" value="Cytoplasmic dynein heavy chain 1"/>
    <property type="match status" value="1"/>
</dbReference>
<feature type="coiled-coil region" evidence="15">
    <location>
        <begin position="2039"/>
        <end position="2069"/>
    </location>
</feature>
<dbReference type="InterPro" id="IPR041658">
    <property type="entry name" value="AAA_lid_11"/>
</dbReference>
<keyword evidence="7" id="KW-0677">Repeat</keyword>
<evidence type="ECO:0000256" key="7">
    <source>
        <dbReference type="ARBA" id="ARBA00022737"/>
    </source>
</evidence>
<dbReference type="Pfam" id="PF18199">
    <property type="entry name" value="Dynein_C"/>
    <property type="match status" value="1"/>
</dbReference>
<accession>A0A067N8I3</accession>
<gene>
    <name evidence="17" type="ORF">BOTBODRAFT_26427</name>
</gene>
<feature type="coiled-coil region" evidence="15">
    <location>
        <begin position="442"/>
        <end position="469"/>
    </location>
</feature>
<evidence type="ECO:0000256" key="13">
    <source>
        <dbReference type="ARBA" id="ARBA00023212"/>
    </source>
</evidence>
<dbReference type="FunFam" id="3.40.50.300:FF:000373">
    <property type="entry name" value="Cytoplasmic dynein heavy chain 2"/>
    <property type="match status" value="1"/>
</dbReference>
<dbReference type="Gene3D" id="3.10.490.20">
    <property type="match status" value="1"/>
</dbReference>
<dbReference type="Pfam" id="PF08393">
    <property type="entry name" value="DHC_N2"/>
    <property type="match status" value="1"/>
</dbReference>
<dbReference type="FunFam" id="1.10.472.130:FF:000002">
    <property type="entry name" value="Cytoplasmic dynein heavy chain 1"/>
    <property type="match status" value="1"/>
</dbReference>
<dbReference type="Gene3D" id="1.20.920.30">
    <property type="match status" value="1"/>
</dbReference>